<keyword evidence="3" id="KW-1185">Reference proteome</keyword>
<evidence type="ECO:0000256" key="1">
    <source>
        <dbReference type="SAM" id="MobiDB-lite"/>
    </source>
</evidence>
<accession>A0AAN8NGD8</accession>
<evidence type="ECO:0000313" key="2">
    <source>
        <dbReference type="EMBL" id="KAK6520613.1"/>
    </source>
</evidence>
<protein>
    <submittedName>
        <fullName evidence="2">Uncharacterized protein</fullName>
    </submittedName>
</protein>
<organism evidence="2 3">
    <name type="scientific">Arthrobotrys conoides</name>
    <dbReference type="NCBI Taxonomy" id="74498"/>
    <lineage>
        <taxon>Eukaryota</taxon>
        <taxon>Fungi</taxon>
        <taxon>Dikarya</taxon>
        <taxon>Ascomycota</taxon>
        <taxon>Pezizomycotina</taxon>
        <taxon>Orbiliomycetes</taxon>
        <taxon>Orbiliales</taxon>
        <taxon>Orbiliaceae</taxon>
        <taxon>Arthrobotrys</taxon>
    </lineage>
</organism>
<name>A0AAN8NGD8_9PEZI</name>
<dbReference type="AlphaFoldDB" id="A0AAN8NGD8"/>
<evidence type="ECO:0000313" key="3">
    <source>
        <dbReference type="Proteomes" id="UP001307849"/>
    </source>
</evidence>
<proteinExistence type="predicted"/>
<comment type="caution">
    <text evidence="2">The sequence shown here is derived from an EMBL/GenBank/DDBJ whole genome shotgun (WGS) entry which is preliminary data.</text>
</comment>
<dbReference type="EMBL" id="JAVHJM010000001">
    <property type="protein sequence ID" value="KAK6520613.1"/>
    <property type="molecule type" value="Genomic_DNA"/>
</dbReference>
<feature type="region of interest" description="Disordered" evidence="1">
    <location>
        <begin position="33"/>
        <end position="59"/>
    </location>
</feature>
<dbReference type="Proteomes" id="UP001307849">
    <property type="component" value="Unassembled WGS sequence"/>
</dbReference>
<reference evidence="2 3" key="1">
    <citation type="submission" date="2019-10" db="EMBL/GenBank/DDBJ databases">
        <authorList>
            <person name="Palmer J.M."/>
        </authorList>
    </citation>
    <scope>NUCLEOTIDE SEQUENCE [LARGE SCALE GENOMIC DNA]</scope>
    <source>
        <strain evidence="2 3">TWF506</strain>
    </source>
</reference>
<gene>
    <name evidence="2" type="ORF">TWF506_000864</name>
</gene>
<sequence length="119" mass="13232">MQKLATAAGTGISRGHLPSCFIIGKPQNVQNESQNSFLQSLPLGKRSAPRSPPPFQRFQPYQPMIASQIPRSGRTIMVKRRVACFGTPLRGLLSFPKAIATQNNIREPRIMRHAGDRRP</sequence>